<evidence type="ECO:0000256" key="1">
    <source>
        <dbReference type="SAM" id="MobiDB-lite"/>
    </source>
</evidence>
<evidence type="ECO:0000313" key="2">
    <source>
        <dbReference type="Ensembl" id="ENSCJAP00000082245.1"/>
    </source>
</evidence>
<evidence type="ECO:0000313" key="3">
    <source>
        <dbReference type="Proteomes" id="UP000008225"/>
    </source>
</evidence>
<name>A0A8I4A107_CALJA</name>
<dbReference type="Proteomes" id="UP000008225">
    <property type="component" value="Chromosome 13"/>
</dbReference>
<reference evidence="2" key="2">
    <citation type="submission" date="2025-08" db="UniProtKB">
        <authorList>
            <consortium name="Ensembl"/>
        </authorList>
    </citation>
    <scope>IDENTIFICATION</scope>
</reference>
<reference evidence="2 3" key="1">
    <citation type="submission" date="2009-03" db="EMBL/GenBank/DDBJ databases">
        <authorList>
            <person name="Warren W."/>
            <person name="Ye L."/>
            <person name="Minx P."/>
            <person name="Worley K."/>
            <person name="Gibbs R."/>
            <person name="Wilson R.K."/>
        </authorList>
    </citation>
    <scope>NUCLEOTIDE SEQUENCE [LARGE SCALE GENOMIC DNA]</scope>
</reference>
<feature type="region of interest" description="Disordered" evidence="1">
    <location>
        <begin position="64"/>
        <end position="89"/>
    </location>
</feature>
<proteinExistence type="predicted"/>
<protein>
    <submittedName>
        <fullName evidence="2">Uncharacterized protein</fullName>
    </submittedName>
</protein>
<dbReference type="PANTHER" id="PTHR46254:SF3">
    <property type="entry name" value="SECRETED PROTEIN"/>
    <property type="match status" value="1"/>
</dbReference>
<dbReference type="PANTHER" id="PTHR46254">
    <property type="entry name" value="PROTEIN GVQW1-RELATED"/>
    <property type="match status" value="1"/>
</dbReference>
<reference evidence="2" key="3">
    <citation type="submission" date="2025-09" db="UniProtKB">
        <authorList>
            <consortium name="Ensembl"/>
        </authorList>
    </citation>
    <scope>IDENTIFICATION</scope>
</reference>
<dbReference type="AlphaFoldDB" id="A0A8I4A107"/>
<accession>A0A8I4A107</accession>
<organism evidence="2 3">
    <name type="scientific">Callithrix jacchus</name>
    <name type="common">White-tufted-ear marmoset</name>
    <name type="synonym">Simia Jacchus</name>
    <dbReference type="NCBI Taxonomy" id="9483"/>
    <lineage>
        <taxon>Eukaryota</taxon>
        <taxon>Metazoa</taxon>
        <taxon>Chordata</taxon>
        <taxon>Craniata</taxon>
        <taxon>Vertebrata</taxon>
        <taxon>Euteleostomi</taxon>
        <taxon>Mammalia</taxon>
        <taxon>Eutheria</taxon>
        <taxon>Euarchontoglires</taxon>
        <taxon>Primates</taxon>
        <taxon>Haplorrhini</taxon>
        <taxon>Platyrrhini</taxon>
        <taxon>Cebidae</taxon>
        <taxon>Callitrichinae</taxon>
        <taxon>Callithrix</taxon>
        <taxon>Callithrix</taxon>
    </lineage>
</organism>
<keyword evidence="3" id="KW-1185">Reference proteome</keyword>
<sequence length="209" mass="23699">MNVSSNGVTRSEVAQRFSSVPQHPQLFSDCIQRLLTQSDFASRDIWRCREAFLVVTPGRRRYWEDTPSVGTSSATKPPRSHRTTPPMKSDLAGAGDGCCTWRCSQSARRTKQYLWTEQRGSRADPRRGHTFQRQQPARLHYISKTSVCPHGDRIDVMEFRSCYQAGVQWCNLGSPQPPPPGFGQFSCLSLLSSWDYRHAPPCPASFLYL</sequence>
<dbReference type="GeneTree" id="ENSGT00940000164709"/>
<dbReference type="Ensembl" id="ENSCJAT00000141007.1">
    <property type="protein sequence ID" value="ENSCJAP00000082245.1"/>
    <property type="gene ID" value="ENSCJAG00000084473.1"/>
</dbReference>